<reference evidence="6" key="1">
    <citation type="submission" date="2019-11" db="EMBL/GenBank/DDBJ databases">
        <authorList>
            <person name="Feng L."/>
        </authorList>
    </citation>
    <scope>NUCLEOTIDE SEQUENCE</scope>
    <source>
        <strain evidence="6">PagglomeransLFYP105</strain>
    </source>
</reference>
<proteinExistence type="inferred from homology"/>
<dbReference type="Gene3D" id="1.10.443.10">
    <property type="entry name" value="Intergrase catalytic core"/>
    <property type="match status" value="1"/>
</dbReference>
<dbReference type="InterPro" id="IPR002104">
    <property type="entry name" value="Integrase_catalytic"/>
</dbReference>
<protein>
    <submittedName>
        <fullName evidence="6">Phage integrase family protein</fullName>
    </submittedName>
</protein>
<sequence length="451" mass="52363">MEKSILEKLSVLKVKDSGFEFNVNDNVWVLSKDIKLNLLYLENTINLSLLSLVKETLAYTAVHFSSAYTRKFYFAIKKLIVFNNGELKEFECGLLKRFYNTFLKINYTHVESMKYFLIKFHELHNKVLKQEVIDLISKWKVAKPRTTTAYNERQKYLRPLPDNEMKHLIFSITKEYNEGNITMNDYLLVMLLIYTGRRPMQIAQLKIKDLYIKNEGNYLNIPRLKQGGKFRTDFTELKISDNLFDSLSELKAIVKAFAQNEAQDKLSKEELDNLPLFIDPSFFNSGYNINEFYENNFVNLHMSSKTITSRLQSVHRRVSGNKNSTINSRQLRITLATRLAQRGYGLSTLAKVLDHTNLKSVLSYAKNNEEFSFRIEQAINESISPYASSFLMDSEGITFKMVEDLININKLTNQLISNHSKQSEVELLVALFASVESKINTIIKFLNTEEE</sequence>
<feature type="domain" description="Tyr recombinase" evidence="5">
    <location>
        <begin position="155"/>
        <end position="377"/>
    </location>
</feature>
<dbReference type="InterPro" id="IPR013762">
    <property type="entry name" value="Integrase-like_cat_sf"/>
</dbReference>
<evidence type="ECO:0000256" key="4">
    <source>
        <dbReference type="ARBA" id="ARBA00023172"/>
    </source>
</evidence>
<keyword evidence="4" id="KW-0233">DNA recombination</keyword>
<keyword evidence="3" id="KW-0238">DNA-binding</keyword>
<name>A0A6N3BFM9_ENTAG</name>
<dbReference type="CDD" id="cd00397">
    <property type="entry name" value="DNA_BRE_C"/>
    <property type="match status" value="1"/>
</dbReference>
<evidence type="ECO:0000256" key="2">
    <source>
        <dbReference type="ARBA" id="ARBA00022908"/>
    </source>
</evidence>
<evidence type="ECO:0000259" key="5">
    <source>
        <dbReference type="PROSITE" id="PS51898"/>
    </source>
</evidence>
<dbReference type="Pfam" id="PF00589">
    <property type="entry name" value="Phage_integrase"/>
    <property type="match status" value="1"/>
</dbReference>
<gene>
    <name evidence="6" type="ORF">PALFYP105_03061</name>
</gene>
<dbReference type="InterPro" id="IPR011010">
    <property type="entry name" value="DNA_brk_join_enz"/>
</dbReference>
<dbReference type="GO" id="GO:0006310">
    <property type="term" value="P:DNA recombination"/>
    <property type="evidence" value="ECO:0007669"/>
    <property type="project" value="UniProtKB-KW"/>
</dbReference>
<evidence type="ECO:0000256" key="3">
    <source>
        <dbReference type="ARBA" id="ARBA00023125"/>
    </source>
</evidence>
<dbReference type="PROSITE" id="PS51898">
    <property type="entry name" value="TYR_RECOMBINASE"/>
    <property type="match status" value="1"/>
</dbReference>
<dbReference type="GO" id="GO:0015074">
    <property type="term" value="P:DNA integration"/>
    <property type="evidence" value="ECO:0007669"/>
    <property type="project" value="UniProtKB-KW"/>
</dbReference>
<dbReference type="EMBL" id="CACRUS010000006">
    <property type="protein sequence ID" value="VYU01359.1"/>
    <property type="molecule type" value="Genomic_DNA"/>
</dbReference>
<dbReference type="PANTHER" id="PTHR30349:SF41">
    <property type="entry name" value="INTEGRASE_RECOMBINASE PROTEIN MJ0367-RELATED"/>
    <property type="match status" value="1"/>
</dbReference>
<evidence type="ECO:0000256" key="1">
    <source>
        <dbReference type="ARBA" id="ARBA00008857"/>
    </source>
</evidence>
<accession>A0A6N3BFM9</accession>
<organism evidence="6">
    <name type="scientific">Enterobacter agglomerans</name>
    <name type="common">Erwinia herbicola</name>
    <name type="synonym">Pantoea agglomerans</name>
    <dbReference type="NCBI Taxonomy" id="549"/>
    <lineage>
        <taxon>Bacteria</taxon>
        <taxon>Pseudomonadati</taxon>
        <taxon>Pseudomonadota</taxon>
        <taxon>Gammaproteobacteria</taxon>
        <taxon>Enterobacterales</taxon>
        <taxon>Erwiniaceae</taxon>
        <taxon>Pantoea</taxon>
        <taxon>Pantoea agglomerans group</taxon>
    </lineage>
</organism>
<comment type="similarity">
    <text evidence="1">Belongs to the 'phage' integrase family.</text>
</comment>
<dbReference type="GO" id="GO:0003677">
    <property type="term" value="F:DNA binding"/>
    <property type="evidence" value="ECO:0007669"/>
    <property type="project" value="UniProtKB-KW"/>
</dbReference>
<dbReference type="InterPro" id="IPR050090">
    <property type="entry name" value="Tyrosine_recombinase_XerCD"/>
</dbReference>
<evidence type="ECO:0000313" key="6">
    <source>
        <dbReference type="EMBL" id="VYU01359.1"/>
    </source>
</evidence>
<dbReference type="SUPFAM" id="SSF56349">
    <property type="entry name" value="DNA breaking-rejoining enzymes"/>
    <property type="match status" value="1"/>
</dbReference>
<dbReference type="PANTHER" id="PTHR30349">
    <property type="entry name" value="PHAGE INTEGRASE-RELATED"/>
    <property type="match status" value="1"/>
</dbReference>
<keyword evidence="2" id="KW-0229">DNA integration</keyword>
<dbReference type="AlphaFoldDB" id="A0A6N3BFM9"/>